<dbReference type="FunFam" id="2.60.40.150:FF:000025">
    <property type="entry name" value="Extended synaptotagmin 2"/>
    <property type="match status" value="1"/>
</dbReference>
<dbReference type="SMART" id="SM00239">
    <property type="entry name" value="C2"/>
    <property type="match status" value="3"/>
</dbReference>
<dbReference type="CDD" id="cd04030">
    <property type="entry name" value="C2C_KIAA1228"/>
    <property type="match status" value="1"/>
</dbReference>
<evidence type="ECO:0000313" key="18">
    <source>
        <dbReference type="EMBL" id="KAK5601080.1"/>
    </source>
</evidence>
<dbReference type="Pfam" id="PF12422">
    <property type="entry name" value="Condensin2nSMC"/>
    <property type="match status" value="1"/>
</dbReference>
<proteinExistence type="inferred from homology"/>
<keyword evidence="6" id="KW-0812">Transmembrane</keyword>
<evidence type="ECO:0000256" key="11">
    <source>
        <dbReference type="ARBA" id="ARBA00022989"/>
    </source>
</evidence>
<reference evidence="18 19" key="1">
    <citation type="submission" date="2021-06" db="EMBL/GenBank/DDBJ databases">
        <authorList>
            <person name="Palmer J.M."/>
        </authorList>
    </citation>
    <scope>NUCLEOTIDE SEQUENCE [LARGE SCALE GENOMIC DNA]</scope>
    <source>
        <strain evidence="18 19">MEX-2019</strain>
        <tissue evidence="18">Muscle</tissue>
    </source>
</reference>
<evidence type="ECO:0008006" key="20">
    <source>
        <dbReference type="Google" id="ProtNLM"/>
    </source>
</evidence>
<evidence type="ECO:0000256" key="5">
    <source>
        <dbReference type="ARBA" id="ARBA00022475"/>
    </source>
</evidence>
<evidence type="ECO:0000256" key="2">
    <source>
        <dbReference type="ARBA" id="ARBA00004477"/>
    </source>
</evidence>
<evidence type="ECO:0000256" key="1">
    <source>
        <dbReference type="ARBA" id="ARBA00004202"/>
    </source>
</evidence>
<evidence type="ECO:0000256" key="12">
    <source>
        <dbReference type="ARBA" id="ARBA00023055"/>
    </source>
</evidence>
<name>A0AAV9QXD9_9TELE</name>
<evidence type="ECO:0000256" key="13">
    <source>
        <dbReference type="ARBA" id="ARBA00023121"/>
    </source>
</evidence>
<evidence type="ECO:0000256" key="7">
    <source>
        <dbReference type="ARBA" id="ARBA00022723"/>
    </source>
</evidence>
<feature type="region of interest" description="Disordered" evidence="15">
    <location>
        <begin position="491"/>
        <end position="567"/>
    </location>
</feature>
<dbReference type="Pfam" id="PF00168">
    <property type="entry name" value="C2"/>
    <property type="match status" value="3"/>
</dbReference>
<feature type="domain" description="C2" evidence="16">
    <location>
        <begin position="596"/>
        <end position="718"/>
    </location>
</feature>
<accession>A0AAV9QXD9</accession>
<feature type="domain" description="SMP-LTD" evidence="17">
    <location>
        <begin position="1"/>
        <end position="166"/>
    </location>
</feature>
<dbReference type="InterPro" id="IPR024741">
    <property type="entry name" value="Condensin2_G2"/>
</dbReference>
<evidence type="ECO:0000256" key="8">
    <source>
        <dbReference type="ARBA" id="ARBA00022737"/>
    </source>
</evidence>
<dbReference type="PROSITE" id="PS50004">
    <property type="entry name" value="C2"/>
    <property type="match status" value="3"/>
</dbReference>
<comment type="subcellular location">
    <subcellularLocation>
        <location evidence="1">Cell membrane</location>
        <topology evidence="1">Peripheral membrane protein</topology>
    </subcellularLocation>
    <subcellularLocation>
        <location evidence="2">Endoplasmic reticulum membrane</location>
        <topology evidence="2">Multi-pass membrane protein</topology>
    </subcellularLocation>
</comment>
<dbReference type="PANTHER" id="PTHR16199:SF4">
    <property type="entry name" value="CONDENSIN-2 COMPLEX SUBUNIT G2"/>
    <property type="match status" value="1"/>
</dbReference>
<keyword evidence="5" id="KW-1003">Cell membrane</keyword>
<evidence type="ECO:0000256" key="6">
    <source>
        <dbReference type="ARBA" id="ARBA00022692"/>
    </source>
</evidence>
<dbReference type="GO" id="GO:0005789">
    <property type="term" value="C:endoplasmic reticulum membrane"/>
    <property type="evidence" value="ECO:0007669"/>
    <property type="project" value="UniProtKB-SubCell"/>
</dbReference>
<dbReference type="InterPro" id="IPR016024">
    <property type="entry name" value="ARM-type_fold"/>
</dbReference>
<keyword evidence="7" id="KW-0479">Metal-binding</keyword>
<dbReference type="EMBL" id="JAHHUM010002720">
    <property type="protein sequence ID" value="KAK5601080.1"/>
    <property type="molecule type" value="Genomic_DNA"/>
</dbReference>
<dbReference type="PROSITE" id="PS51847">
    <property type="entry name" value="SMP"/>
    <property type="match status" value="1"/>
</dbReference>
<evidence type="ECO:0000256" key="3">
    <source>
        <dbReference type="ARBA" id="ARBA00005867"/>
    </source>
</evidence>
<feature type="compositionally biased region" description="Low complexity" evidence="15">
    <location>
        <begin position="542"/>
        <end position="553"/>
    </location>
</feature>
<keyword evidence="4" id="KW-0813">Transport</keyword>
<dbReference type="InterPro" id="IPR039010">
    <property type="entry name" value="Synaptotagmin_SMP"/>
</dbReference>
<evidence type="ECO:0000256" key="10">
    <source>
        <dbReference type="ARBA" id="ARBA00022837"/>
    </source>
</evidence>
<dbReference type="GO" id="GO:0046872">
    <property type="term" value="F:metal ion binding"/>
    <property type="evidence" value="ECO:0007669"/>
    <property type="project" value="UniProtKB-KW"/>
</dbReference>
<evidence type="ECO:0000259" key="16">
    <source>
        <dbReference type="PROSITE" id="PS50004"/>
    </source>
</evidence>
<keyword evidence="8" id="KW-0677">Repeat</keyword>
<feature type="compositionally biased region" description="Low complexity" evidence="15">
    <location>
        <begin position="501"/>
        <end position="513"/>
    </location>
</feature>
<organism evidence="18 19">
    <name type="scientific">Crenichthys baileyi</name>
    <name type="common">White River springfish</name>
    <dbReference type="NCBI Taxonomy" id="28760"/>
    <lineage>
        <taxon>Eukaryota</taxon>
        <taxon>Metazoa</taxon>
        <taxon>Chordata</taxon>
        <taxon>Craniata</taxon>
        <taxon>Vertebrata</taxon>
        <taxon>Euteleostomi</taxon>
        <taxon>Actinopterygii</taxon>
        <taxon>Neopterygii</taxon>
        <taxon>Teleostei</taxon>
        <taxon>Neoteleostei</taxon>
        <taxon>Acanthomorphata</taxon>
        <taxon>Ovalentaria</taxon>
        <taxon>Atherinomorphae</taxon>
        <taxon>Cyprinodontiformes</taxon>
        <taxon>Goodeidae</taxon>
        <taxon>Crenichthys</taxon>
    </lineage>
</organism>
<dbReference type="Pfam" id="PF17047">
    <property type="entry name" value="SMP_LBD"/>
    <property type="match status" value="1"/>
</dbReference>
<dbReference type="InterPro" id="IPR000008">
    <property type="entry name" value="C2_dom"/>
</dbReference>
<dbReference type="Proteomes" id="UP001311232">
    <property type="component" value="Unassembled WGS sequence"/>
</dbReference>
<evidence type="ECO:0000313" key="19">
    <source>
        <dbReference type="Proteomes" id="UP001311232"/>
    </source>
</evidence>
<dbReference type="SUPFAM" id="SSF49562">
    <property type="entry name" value="C2 domain (Calcium/lipid-binding domain, CaLB)"/>
    <property type="match status" value="3"/>
</dbReference>
<dbReference type="InterPro" id="IPR035892">
    <property type="entry name" value="C2_domain_sf"/>
</dbReference>
<dbReference type="InterPro" id="IPR037752">
    <property type="entry name" value="C2C_KIAA1228"/>
</dbReference>
<evidence type="ECO:0000256" key="15">
    <source>
        <dbReference type="SAM" id="MobiDB-lite"/>
    </source>
</evidence>
<dbReference type="GO" id="GO:0061817">
    <property type="term" value="P:endoplasmic reticulum-plasma membrane tethering"/>
    <property type="evidence" value="ECO:0007669"/>
    <property type="project" value="InterPro"/>
</dbReference>
<dbReference type="InterPro" id="IPR031468">
    <property type="entry name" value="SMP_LBD"/>
</dbReference>
<dbReference type="Gene3D" id="2.60.40.150">
    <property type="entry name" value="C2 domain"/>
    <property type="match status" value="3"/>
</dbReference>
<sequence>MWPYICQVVEKLFRETIEPAVKECHAHLSTFCFSKIDIGNKPLRINGVKVYTENVDRRQIIMDLQISFVGNTEIDVDIKRYYCKAGIRSIQIHGVLRVVMEPLLGDVPLVGGLSLFFLKKPLLDINWTGLTNILDIPGLSGFSNNLIQDIIYSYLVLPNRVTIPLVGEEDLAKLRFPMPKGVLRIHFLEAQDLEGKDQFLGGLIKGKSDPYGILHVSNQMFQSKTIKESLHPKWNEVYEALVYEPSGQHLEIELFDEDPDKDDFLGSLLIDLTKVYNEQKVDEWFELEEAPTGKLHLKLEWLSLFSTPEKLDQVLKCVRADRSPIKDGLSSALLVVFLDSAKNLPSNLSDITYDGLKQVSVFKALKSAKKNSSEPSPYVHFTVGQKNLESKVRYKTREPLWEDCFSFLVHNPTRQELEVEIKDDKHKSTLGVLRVSLSSLLSEEDMTLARCFPLRNSGPSSTIKLKMALRILSLEKQVSSDLPSAVQVRKSSVSQTVPAPSLSLSASESQLLSATPLKPVRASTLTLQDPDGEPYSASPRRSTPNMSTNMSSSQKYLPHKESTPSLASDISLPTATLELQQRLHQLQNGSGPGQCPLGEIQLTVRHSSQRNKLVVVVHACRNLLAFTKDGSDPFIRLYLLPDKSRSGRRKTSMIKKTLNPVYDQTFEFSVSMVELQRRTLDVAVKNGRSILSKHKGLLGKVLVDLSGDDISRGCTQWLQTHKRKGHFASLGYPGIMSKREAFLEAACKEKVEDFLRFIQLHKDKAEPFDVEEVLQEMPRDQREALWRQLESLLQEILMELPPDHWEEGQMQQESAPDPKHVMAVVDAVALVAAVSVKVLQDGDTYSSLLDIAHRLHGVLVSLPVSEAPLQLHLQTLFEAWWKMGLLDREKFGRTVFLISLQKSFILKKPGPEIQRVWSLHDVLTSLDYTSEDKQIIDLLLQCFHRPAHIKNDDGKRFLVFLFSWNVDFIWVIHGTIKNQLEFYHKSMATHIAEIYFRAWKKASGEFLEMIESSCIQDFMQNAIFLQRTSPVHSKVRQIVSYFHSRKGCHSVDKMLYNLYRPILWKSLSVPNFEVRANATLLFTDAFPVHDPDLNTKNVDMNIQKQLDTAMGLLDDPHPTVRSNATLGVCKILAKCWELLPPTIITDFLKKLVMELAADSSSPDVRCSVFKCLIIVLDNPLSHPLLEKLLPALKYSLHDTSEKVRTAFLDLLIKVKAVRAAKFWDICSMDHLLARLAIDSLSVSKRIVDLLFKSFFPVNEPEKEWCCRCITLIQMNPMAARKFYQFAHKHTAATNIIKLMLAIRRILNSCIQVDFDVTEINDSNKENSTQGGPEVLAQDMAVVSGLLEVVVILWRSVEKALKQNEEAHKYTVAKFGNVLAKYFQAFEDERSTVPLIQLASFMPPAAVPTFSCGVLSRLRRMDSGAAPAQFSQLLDCICSWGQVADILELVSDWLSESVPKQGDMASKSRKVQIQETVKAEPDLALAYLEFLFSHTSTREKVLALGEGPLKHLHTLLGNWKSVLYTHLSSSTEDPNSPKAETALKALMYHGRLGAHLQHNSTEGRFYLLSLEQVAVWVADRVLPFLTKRRSDDGGDSGKSQQLATQITESFLMVCRDVFLVGLGDETFKGQILHLCSLVLLSEAGYLCIPAVLPILKEVANSVVPDDDNQDQEIHGESTLVILGVVANIFQKIIELLARCLRKEPEEGQLLCQSAIPGLTDFLQVAQTWDAALLSGVYSTVFAAIIVEKRHLLQKLTLPEEVLIPQSVDEMPPLSNVLLSVILKSPSITRSFLAEVSSSLDSDALSSVTELAAVLHVLVVIKQTGQSKGGIKRAAVSVQQHLDKHAVCSVDSSEIQRVMYDSSVKTLNELLHF</sequence>
<evidence type="ECO:0000256" key="9">
    <source>
        <dbReference type="ARBA" id="ARBA00022824"/>
    </source>
</evidence>
<dbReference type="GO" id="GO:0000070">
    <property type="term" value="P:mitotic sister chromatid segregation"/>
    <property type="evidence" value="ECO:0007669"/>
    <property type="project" value="TreeGrafter"/>
</dbReference>
<feature type="domain" description="C2" evidence="16">
    <location>
        <begin position="157"/>
        <end position="285"/>
    </location>
</feature>
<dbReference type="GO" id="GO:0005634">
    <property type="term" value="C:nucleus"/>
    <property type="evidence" value="ECO:0007669"/>
    <property type="project" value="InterPro"/>
</dbReference>
<dbReference type="Gene3D" id="1.25.10.10">
    <property type="entry name" value="Leucine-rich Repeat Variant"/>
    <property type="match status" value="1"/>
</dbReference>
<keyword evidence="12" id="KW-0445">Lipid transport</keyword>
<dbReference type="FunFam" id="2.60.40.150:FF:000106">
    <property type="entry name" value="extended synaptotagmin-1 isoform X1"/>
    <property type="match status" value="1"/>
</dbReference>
<dbReference type="CDD" id="cd04050">
    <property type="entry name" value="C2B_Synaptotagmin-like"/>
    <property type="match status" value="1"/>
</dbReference>
<comment type="caution">
    <text evidence="18">The sequence shown here is derived from an EMBL/GenBank/DDBJ whole genome shotgun (WGS) entry which is preliminary data.</text>
</comment>
<keyword evidence="10" id="KW-0106">Calcium</keyword>
<protein>
    <recommendedName>
        <fullName evidence="20">Extended synaptotagmin-2</fullName>
    </recommendedName>
</protein>
<dbReference type="GO" id="GO:0006869">
    <property type="term" value="P:lipid transport"/>
    <property type="evidence" value="ECO:0007669"/>
    <property type="project" value="UniProtKB-KW"/>
</dbReference>
<comment type="similarity">
    <text evidence="3">Belongs to the extended synaptotagmin family.</text>
</comment>
<dbReference type="PANTHER" id="PTHR16199">
    <property type="entry name" value="CONDENSIN-2 COMPLEX SUBUNIT G2"/>
    <property type="match status" value="1"/>
</dbReference>
<dbReference type="SUPFAM" id="SSF48371">
    <property type="entry name" value="ARM repeat"/>
    <property type="match status" value="1"/>
</dbReference>
<dbReference type="CDD" id="cd08391">
    <property type="entry name" value="C2A_C2C_Synaptotagmin_like"/>
    <property type="match status" value="1"/>
</dbReference>
<evidence type="ECO:0000256" key="14">
    <source>
        <dbReference type="ARBA" id="ARBA00023136"/>
    </source>
</evidence>
<dbReference type="GO" id="GO:0008289">
    <property type="term" value="F:lipid binding"/>
    <property type="evidence" value="ECO:0007669"/>
    <property type="project" value="UniProtKB-KW"/>
</dbReference>
<dbReference type="GO" id="GO:0005886">
    <property type="term" value="C:plasma membrane"/>
    <property type="evidence" value="ECO:0007669"/>
    <property type="project" value="UniProtKB-SubCell"/>
</dbReference>
<feature type="domain" description="C2" evidence="16">
    <location>
        <begin position="310"/>
        <end position="456"/>
    </location>
</feature>
<keyword evidence="13" id="KW-0446">Lipid-binding</keyword>
<keyword evidence="11" id="KW-1133">Transmembrane helix</keyword>
<dbReference type="InterPro" id="IPR037749">
    <property type="entry name" value="Ext_Synaptotagmin_C2B"/>
</dbReference>
<dbReference type="GO" id="GO:0000796">
    <property type="term" value="C:condensin complex"/>
    <property type="evidence" value="ECO:0007669"/>
    <property type="project" value="TreeGrafter"/>
</dbReference>
<gene>
    <name evidence="18" type="ORF">CRENBAI_004526</name>
</gene>
<evidence type="ECO:0000256" key="4">
    <source>
        <dbReference type="ARBA" id="ARBA00022448"/>
    </source>
</evidence>
<dbReference type="InterPro" id="IPR037733">
    <property type="entry name" value="Ext_Synaptotagmin_C2A"/>
</dbReference>
<keyword evidence="19" id="KW-1185">Reference proteome</keyword>
<keyword evidence="14" id="KW-0472">Membrane</keyword>
<evidence type="ECO:0000259" key="17">
    <source>
        <dbReference type="PROSITE" id="PS51847"/>
    </source>
</evidence>
<dbReference type="InterPro" id="IPR011989">
    <property type="entry name" value="ARM-like"/>
</dbReference>
<dbReference type="FunFam" id="2.60.40.150:FF:000078">
    <property type="entry name" value="Extended synaptotagmin 2"/>
    <property type="match status" value="1"/>
</dbReference>
<keyword evidence="9" id="KW-0256">Endoplasmic reticulum</keyword>